<dbReference type="AlphaFoldDB" id="A0A9P7GVG5"/>
<dbReference type="EMBL" id="JAGPUO010000016">
    <property type="protein sequence ID" value="KAG5657737.1"/>
    <property type="molecule type" value="Genomic_DNA"/>
</dbReference>
<keyword evidence="2" id="KW-1185">Reference proteome</keyword>
<evidence type="ECO:0000313" key="2">
    <source>
        <dbReference type="Proteomes" id="UP000782241"/>
    </source>
</evidence>
<protein>
    <submittedName>
        <fullName evidence="1">Uncharacterized protein</fullName>
    </submittedName>
</protein>
<gene>
    <name evidence="1" type="ORF">KAF25_007770</name>
</gene>
<proteinExistence type="predicted"/>
<evidence type="ECO:0000313" key="1">
    <source>
        <dbReference type="EMBL" id="KAG5657737.1"/>
    </source>
</evidence>
<reference evidence="1" key="1">
    <citation type="submission" date="2021-04" db="EMBL/GenBank/DDBJ databases">
        <title>Draft genome of Fusarium avenaceum strain F156N33, isolated from an atmospheric sample in Virginia.</title>
        <authorList>
            <person name="Yang S."/>
            <person name="Vinatzer B.A."/>
            <person name="Coleman J."/>
        </authorList>
    </citation>
    <scope>NUCLEOTIDE SEQUENCE</scope>
    <source>
        <strain evidence="1">F156N33</strain>
    </source>
</reference>
<name>A0A9P7GVG5_9HYPO</name>
<comment type="caution">
    <text evidence="1">The sequence shown here is derived from an EMBL/GenBank/DDBJ whole genome shotgun (WGS) entry which is preliminary data.</text>
</comment>
<accession>A0A9P7GVG5</accession>
<organism evidence="1 2">
    <name type="scientific">Fusarium avenaceum</name>
    <dbReference type="NCBI Taxonomy" id="40199"/>
    <lineage>
        <taxon>Eukaryota</taxon>
        <taxon>Fungi</taxon>
        <taxon>Dikarya</taxon>
        <taxon>Ascomycota</taxon>
        <taxon>Pezizomycotina</taxon>
        <taxon>Sordariomycetes</taxon>
        <taxon>Hypocreomycetidae</taxon>
        <taxon>Hypocreales</taxon>
        <taxon>Nectriaceae</taxon>
        <taxon>Fusarium</taxon>
        <taxon>Fusarium tricinctum species complex</taxon>
    </lineage>
</organism>
<dbReference type="Proteomes" id="UP000782241">
    <property type="component" value="Unassembled WGS sequence"/>
</dbReference>
<sequence length="342" mass="37355">MGNDTLEAMAASHYFTQFIHGGAGVLDKTLGSLANGLINDEPLLSYESFSTLNLHPCYLDLLADPIGDTPLDDESKERARQLLAANQNNITLCPISEKPAEDLPSTDYTICKRHGVTVTSFLTALQALALVEIFPPQDPSRTLAAPICVSNRLRHTVYRYNDRSAGTLNSLDQVHRIGAIMGPVMASTILVTPFLVSVYDGPNDGHSWRANVWKTQGPAAFGVLAQAVEAMKAGHIPPPPGVYTPLSNAGLLDGVHLQESHSTIGKSKNKAPVTKLEDLSFYPRVSNWFGPQTWAWTALGKLNIIMVTPDPRVRSVPNLKWWDLYNDKVVKFLDESVTVGDI</sequence>